<sequence length="342" mass="37671">MKRHFMLLCLLFWALGSVGCHRSSVPTDAFPAAPDYAQSAAWFEGGGTTDKAYDVFYVVPTCVFDWTTAAGDTCHYMDTRNPDHQASVNGPIRLARGIFADEANFFAPYYRQITLESWMQDSATIEHRFATAYADIETAFRYYLEHLNGGRPFILAGHSQGGKAVIELLVRAMDDTLYKRMIAAYALGYPVRDTTRSPYLHAATDATGNGVVVSFSTVSAPNSLKELLSGSQVTVNPLNWTATAQEADTDLHLGSVFADANGHITEEKAHWLSARVDTAAHALVVTGADPMAYYLPELAALFPPGNFHVVELNFFYRNLQQNVRDRAAAYFQRTSSVTTAVP</sequence>
<feature type="chain" id="PRO_5039151777" evidence="1">
    <location>
        <begin position="23"/>
        <end position="342"/>
    </location>
</feature>
<dbReference type="Proteomes" id="UP000823926">
    <property type="component" value="Unassembled WGS sequence"/>
</dbReference>
<dbReference type="InterPro" id="IPR029058">
    <property type="entry name" value="AB_hydrolase_fold"/>
</dbReference>
<dbReference type="Gene3D" id="3.40.50.1820">
    <property type="entry name" value="alpha/beta hydrolase"/>
    <property type="match status" value="1"/>
</dbReference>
<proteinExistence type="predicted"/>
<feature type="signal peptide" evidence="1">
    <location>
        <begin position="1"/>
        <end position="22"/>
    </location>
</feature>
<reference evidence="2" key="1">
    <citation type="journal article" date="2021" name="PeerJ">
        <title>Extensive microbial diversity within the chicken gut microbiome revealed by metagenomics and culture.</title>
        <authorList>
            <person name="Gilroy R."/>
            <person name="Ravi A."/>
            <person name="Getino M."/>
            <person name="Pursley I."/>
            <person name="Horton D.L."/>
            <person name="Alikhan N.F."/>
            <person name="Baker D."/>
            <person name="Gharbi K."/>
            <person name="Hall N."/>
            <person name="Watson M."/>
            <person name="Adriaenssens E.M."/>
            <person name="Foster-Nyarko E."/>
            <person name="Jarju S."/>
            <person name="Secka A."/>
            <person name="Antonio M."/>
            <person name="Oren A."/>
            <person name="Chaudhuri R.R."/>
            <person name="La Ragione R."/>
            <person name="Hildebrand F."/>
            <person name="Pallen M.J."/>
        </authorList>
    </citation>
    <scope>NUCLEOTIDE SEQUENCE</scope>
    <source>
        <strain evidence="2">ChiBcec15-1070</strain>
    </source>
</reference>
<evidence type="ECO:0000313" key="2">
    <source>
        <dbReference type="EMBL" id="HIW11135.1"/>
    </source>
</evidence>
<dbReference type="SUPFAM" id="SSF53474">
    <property type="entry name" value="alpha/beta-Hydrolases"/>
    <property type="match status" value="2"/>
</dbReference>
<evidence type="ECO:0000313" key="3">
    <source>
        <dbReference type="Proteomes" id="UP000823926"/>
    </source>
</evidence>
<gene>
    <name evidence="2" type="ORF">H9888_06530</name>
</gene>
<name>A0A9D1TYW9_9BACT</name>
<evidence type="ECO:0000256" key="1">
    <source>
        <dbReference type="SAM" id="SignalP"/>
    </source>
</evidence>
<reference evidence="2" key="2">
    <citation type="submission" date="2021-04" db="EMBL/GenBank/DDBJ databases">
        <authorList>
            <person name="Gilroy R."/>
        </authorList>
    </citation>
    <scope>NUCLEOTIDE SEQUENCE</scope>
    <source>
        <strain evidence="2">ChiBcec15-1070</strain>
    </source>
</reference>
<dbReference type="AlphaFoldDB" id="A0A9D1TYW9"/>
<comment type="caution">
    <text evidence="2">The sequence shown here is derived from an EMBL/GenBank/DDBJ whole genome shotgun (WGS) entry which is preliminary data.</text>
</comment>
<dbReference type="EMBL" id="DXHL01000031">
    <property type="protein sequence ID" value="HIW11135.1"/>
    <property type="molecule type" value="Genomic_DNA"/>
</dbReference>
<dbReference type="InterPro" id="IPR021440">
    <property type="entry name" value="DUF3089"/>
</dbReference>
<organism evidence="2 3">
    <name type="scientific">Candidatus Rikenella faecigallinarum</name>
    <dbReference type="NCBI Taxonomy" id="2838745"/>
    <lineage>
        <taxon>Bacteria</taxon>
        <taxon>Pseudomonadati</taxon>
        <taxon>Bacteroidota</taxon>
        <taxon>Bacteroidia</taxon>
        <taxon>Bacteroidales</taxon>
        <taxon>Rikenellaceae</taxon>
        <taxon>Rikenella</taxon>
    </lineage>
</organism>
<accession>A0A9D1TYW9</accession>
<protein>
    <submittedName>
        <fullName evidence="2">DUF3089 domain-containing protein</fullName>
    </submittedName>
</protein>
<keyword evidence="1" id="KW-0732">Signal</keyword>
<dbReference type="Pfam" id="PF11288">
    <property type="entry name" value="DUF3089"/>
    <property type="match status" value="1"/>
</dbReference>
<dbReference type="PROSITE" id="PS51257">
    <property type="entry name" value="PROKAR_LIPOPROTEIN"/>
    <property type="match status" value="1"/>
</dbReference>